<evidence type="ECO:0000313" key="2">
    <source>
        <dbReference type="Proteomes" id="UP001190926"/>
    </source>
</evidence>
<dbReference type="AlphaFoldDB" id="A0AAD4JNE0"/>
<dbReference type="PANTHER" id="PTHR21529">
    <property type="entry name" value="MAMMARY TURMOR VIRUS RECEPTOR HOMOLOG 1, 2 MTVR1, 2"/>
    <property type="match status" value="1"/>
</dbReference>
<name>A0AAD4JNE0_PERFH</name>
<gene>
    <name evidence="1" type="ORF">C2S53_014256</name>
</gene>
<dbReference type="PANTHER" id="PTHR21529:SF4">
    <property type="entry name" value="TPR AND ANKYRIN REPEAT-CONTAINING PROTEIN 1"/>
    <property type="match status" value="1"/>
</dbReference>
<keyword evidence="2" id="KW-1185">Reference proteome</keyword>
<evidence type="ECO:0000313" key="1">
    <source>
        <dbReference type="EMBL" id="KAH6837013.1"/>
    </source>
</evidence>
<protein>
    <submittedName>
        <fullName evidence="1">Uncharacterized protein</fullName>
    </submittedName>
</protein>
<reference evidence="1 2" key="1">
    <citation type="journal article" date="2021" name="Nat. Commun.">
        <title>Incipient diploidization of the medicinal plant Perilla within 10,000 years.</title>
        <authorList>
            <person name="Zhang Y."/>
            <person name="Shen Q."/>
            <person name="Leng L."/>
            <person name="Zhang D."/>
            <person name="Chen S."/>
            <person name="Shi Y."/>
            <person name="Ning Z."/>
            <person name="Chen S."/>
        </authorList>
    </citation>
    <scope>NUCLEOTIDE SEQUENCE [LARGE SCALE GENOMIC DNA]</scope>
    <source>
        <strain evidence="2">cv. PC099</strain>
    </source>
</reference>
<comment type="caution">
    <text evidence="1">The sequence shown here is derived from an EMBL/GenBank/DDBJ whole genome shotgun (WGS) entry which is preliminary data.</text>
</comment>
<dbReference type="Proteomes" id="UP001190926">
    <property type="component" value="Unassembled WGS sequence"/>
</dbReference>
<accession>A0AAD4JNE0</accession>
<sequence>MVTENFYGHNNFTGLDDVDEVSEAEDMPNTFVGIQQEKYLLIITFHKFLMMLDGTLGKYICKNVDEGFVFSGDTSQTIARGVDFRFEDIKSLFYNQFLMRSRNSDFSSTKEKGLISDTHTGVLVDLICYYFPYLIDELAPETSHIYGEPPESSENSIISIFGHSGKGNEKWLGFGADQVILVRDDSARKEISSHIAHQALILTIVDCKALDFQDVLLYNFFGSSPLSNQWRVVYEFLNKKDLFDVDSPKYFLNFIQSKHNILCSELNQLCMAITRTRQRLWICENNVEVSKPALDHWRKLSLVQVRKIDDFVAEAMQKATSTPEEWKSQGMKLFWEKNYEMATLCFKKAGEEIWERRAKASKLRAVADCLRREAAEIFESIDRVESAAESFYELGEYDRAGWPLKSFPMKVELLNRAMSTAEMWMLISMSRIVTCTWIQAHLIRDLRGTKSQLEHSFTFGTYGSYFGLMRLPGADNLSVTFHLMNPDAVWARDVNKNVVAEAHHFASAGRKFWLQDLVGVGDSVLNALQRLHKSSMTVMIMLGTGKLEHGLYYTIAERLSKDSPWKPFIEISRDSPLGCYPEALSQCLYKHWYKLMTLSSFLEYCMWLPSDSDLRTNFLMNNTTLRGELSVFACRIIVQCLSKDNVTQQWIENSDINDSDNYLRVLVLRMIMIVCVMELNGEFPNNALDLLFARTNIKSHLPKKFFKALKSIKQLSQSFAVSAIASAFEVVNDPLVLVMSTDDVPQLACPDEFTVRLRSFSSKTVMMKTLFS</sequence>
<organism evidence="1 2">
    <name type="scientific">Perilla frutescens var. hirtella</name>
    <name type="common">Perilla citriodora</name>
    <name type="synonym">Perilla setoyensis</name>
    <dbReference type="NCBI Taxonomy" id="608512"/>
    <lineage>
        <taxon>Eukaryota</taxon>
        <taxon>Viridiplantae</taxon>
        <taxon>Streptophyta</taxon>
        <taxon>Embryophyta</taxon>
        <taxon>Tracheophyta</taxon>
        <taxon>Spermatophyta</taxon>
        <taxon>Magnoliopsida</taxon>
        <taxon>eudicotyledons</taxon>
        <taxon>Gunneridae</taxon>
        <taxon>Pentapetalae</taxon>
        <taxon>asterids</taxon>
        <taxon>lamiids</taxon>
        <taxon>Lamiales</taxon>
        <taxon>Lamiaceae</taxon>
        <taxon>Nepetoideae</taxon>
        <taxon>Elsholtzieae</taxon>
        <taxon>Perilla</taxon>
    </lineage>
</organism>
<proteinExistence type="predicted"/>
<dbReference type="InterPro" id="IPR039904">
    <property type="entry name" value="TRANK1"/>
</dbReference>
<dbReference type="EMBL" id="SDAM02000019">
    <property type="protein sequence ID" value="KAH6837013.1"/>
    <property type="molecule type" value="Genomic_DNA"/>
</dbReference>